<reference evidence="1" key="1">
    <citation type="journal article" date="2021" name="Nat. Commun.">
        <title>Genetic determinants of endophytism in the Arabidopsis root mycobiome.</title>
        <authorList>
            <person name="Mesny F."/>
            <person name="Miyauchi S."/>
            <person name="Thiergart T."/>
            <person name="Pickel B."/>
            <person name="Atanasova L."/>
            <person name="Karlsson M."/>
            <person name="Huettel B."/>
            <person name="Barry K.W."/>
            <person name="Haridas S."/>
            <person name="Chen C."/>
            <person name="Bauer D."/>
            <person name="Andreopoulos W."/>
            <person name="Pangilinan J."/>
            <person name="LaButti K."/>
            <person name="Riley R."/>
            <person name="Lipzen A."/>
            <person name="Clum A."/>
            <person name="Drula E."/>
            <person name="Henrissat B."/>
            <person name="Kohler A."/>
            <person name="Grigoriev I.V."/>
            <person name="Martin F.M."/>
            <person name="Hacquard S."/>
        </authorList>
    </citation>
    <scope>NUCLEOTIDE SEQUENCE</scope>
    <source>
        <strain evidence="1">MPI-CAGE-CH-0235</strain>
    </source>
</reference>
<dbReference type="AlphaFoldDB" id="A0A8K0WUK3"/>
<dbReference type="EMBL" id="JAGPNK010000004">
    <property type="protein sequence ID" value="KAH7323268.1"/>
    <property type="molecule type" value="Genomic_DNA"/>
</dbReference>
<accession>A0A8K0WUK3</accession>
<comment type="caution">
    <text evidence="1">The sequence shown here is derived from an EMBL/GenBank/DDBJ whole genome shotgun (WGS) entry which is preliminary data.</text>
</comment>
<gene>
    <name evidence="1" type="ORF">B0I35DRAFT_194761</name>
</gene>
<evidence type="ECO:0000313" key="2">
    <source>
        <dbReference type="Proteomes" id="UP000813444"/>
    </source>
</evidence>
<dbReference type="OrthoDB" id="4499616at2759"/>
<name>A0A8K0WUK3_9HYPO</name>
<evidence type="ECO:0000313" key="1">
    <source>
        <dbReference type="EMBL" id="KAH7323268.1"/>
    </source>
</evidence>
<keyword evidence="2" id="KW-1185">Reference proteome</keyword>
<dbReference type="Proteomes" id="UP000813444">
    <property type="component" value="Unassembled WGS sequence"/>
</dbReference>
<proteinExistence type="predicted"/>
<protein>
    <submittedName>
        <fullName evidence="1">Uncharacterized protein</fullName>
    </submittedName>
</protein>
<sequence length="145" mass="16490">MPLHSPGQLAEWPIFILQCRPQGHDSEEEWDMAKEQLHQCLAANTNHDCLRLYGAVALGTRAQIYYWERAQDTQNRIATITMRPIHPGILDISTPQGRRPRSCPRPDEGAGVNIGLNFNLKVLNLVMMNQLEMEFAVHEPKCEGM</sequence>
<organism evidence="1 2">
    <name type="scientific">Stachybotrys elegans</name>
    <dbReference type="NCBI Taxonomy" id="80388"/>
    <lineage>
        <taxon>Eukaryota</taxon>
        <taxon>Fungi</taxon>
        <taxon>Dikarya</taxon>
        <taxon>Ascomycota</taxon>
        <taxon>Pezizomycotina</taxon>
        <taxon>Sordariomycetes</taxon>
        <taxon>Hypocreomycetidae</taxon>
        <taxon>Hypocreales</taxon>
        <taxon>Stachybotryaceae</taxon>
        <taxon>Stachybotrys</taxon>
    </lineage>
</organism>